<reference evidence="2" key="1">
    <citation type="submission" date="2023-12" db="EMBL/GenBank/DDBJ databases">
        <title>Genome assembly of Anisodus tanguticus.</title>
        <authorList>
            <person name="Wang Y.-J."/>
        </authorList>
    </citation>
    <scope>NUCLEOTIDE SEQUENCE</scope>
    <source>
        <strain evidence="2">KB-2021</strain>
        <tissue evidence="2">Leaf</tissue>
    </source>
</reference>
<feature type="compositionally biased region" description="Polar residues" evidence="1">
    <location>
        <begin position="25"/>
        <end position="39"/>
    </location>
</feature>
<proteinExistence type="predicted"/>
<dbReference type="InterPro" id="IPR029021">
    <property type="entry name" value="Prot-tyrosine_phosphatase-like"/>
</dbReference>
<dbReference type="EMBL" id="JAVYJV010000019">
    <property type="protein sequence ID" value="KAK4344988.1"/>
    <property type="molecule type" value="Genomic_DNA"/>
</dbReference>
<keyword evidence="3" id="KW-1185">Reference proteome</keyword>
<evidence type="ECO:0000256" key="1">
    <source>
        <dbReference type="SAM" id="MobiDB-lite"/>
    </source>
</evidence>
<dbReference type="AlphaFoldDB" id="A0AAE1R528"/>
<feature type="compositionally biased region" description="Basic and acidic residues" evidence="1">
    <location>
        <begin position="113"/>
        <end position="125"/>
    </location>
</feature>
<evidence type="ECO:0000313" key="3">
    <source>
        <dbReference type="Proteomes" id="UP001291623"/>
    </source>
</evidence>
<sequence length="143" mass="15730">MESESTNSSPQVPDKPSDAEAPKAISSQKDNSSQDTSKCNGLDMTYITENIIAMGFPAGDMSNGFFGYVEQMLCSFNGITTKLQRMESDSPCPGDAGNQHPPPPRLSQRARHRVDDQQYQLRDEPTSGEEEEGDHVSHTQRPP</sequence>
<organism evidence="2 3">
    <name type="scientific">Anisodus tanguticus</name>
    <dbReference type="NCBI Taxonomy" id="243964"/>
    <lineage>
        <taxon>Eukaryota</taxon>
        <taxon>Viridiplantae</taxon>
        <taxon>Streptophyta</taxon>
        <taxon>Embryophyta</taxon>
        <taxon>Tracheophyta</taxon>
        <taxon>Spermatophyta</taxon>
        <taxon>Magnoliopsida</taxon>
        <taxon>eudicotyledons</taxon>
        <taxon>Gunneridae</taxon>
        <taxon>Pentapetalae</taxon>
        <taxon>asterids</taxon>
        <taxon>lamiids</taxon>
        <taxon>Solanales</taxon>
        <taxon>Solanaceae</taxon>
        <taxon>Solanoideae</taxon>
        <taxon>Hyoscyameae</taxon>
        <taxon>Anisodus</taxon>
    </lineage>
</organism>
<protein>
    <submittedName>
        <fullName evidence="2">Uncharacterized protein</fullName>
    </submittedName>
</protein>
<dbReference type="Proteomes" id="UP001291623">
    <property type="component" value="Unassembled WGS sequence"/>
</dbReference>
<gene>
    <name evidence="2" type="ORF">RND71_035164</name>
</gene>
<feature type="region of interest" description="Disordered" evidence="1">
    <location>
        <begin position="1"/>
        <end position="40"/>
    </location>
</feature>
<accession>A0AAE1R528</accession>
<feature type="compositionally biased region" description="Polar residues" evidence="1">
    <location>
        <begin position="1"/>
        <end position="11"/>
    </location>
</feature>
<feature type="region of interest" description="Disordered" evidence="1">
    <location>
        <begin position="85"/>
        <end position="143"/>
    </location>
</feature>
<dbReference type="Gene3D" id="3.90.190.10">
    <property type="entry name" value="Protein tyrosine phosphatase superfamily"/>
    <property type="match status" value="1"/>
</dbReference>
<name>A0AAE1R528_9SOLA</name>
<comment type="caution">
    <text evidence="2">The sequence shown here is derived from an EMBL/GenBank/DDBJ whole genome shotgun (WGS) entry which is preliminary data.</text>
</comment>
<evidence type="ECO:0000313" key="2">
    <source>
        <dbReference type="EMBL" id="KAK4344988.1"/>
    </source>
</evidence>